<reference evidence="3 4" key="1">
    <citation type="journal article" date="2015" name="PLoS Pathog.">
        <title>Leptomonas seymouri: Adaptations to the Dixenous Life Cycle Analyzed by Genome Sequencing, Transcriptome Profiling and Co-infection with Leishmania donovani.</title>
        <authorList>
            <person name="Kraeva N."/>
            <person name="Butenko A."/>
            <person name="Hlavacova J."/>
            <person name="Kostygov A."/>
            <person name="Myskova J."/>
            <person name="Grybchuk D."/>
            <person name="Lestinova T."/>
            <person name="Votypka J."/>
            <person name="Volf P."/>
            <person name="Opperdoes F."/>
            <person name="Flegontov P."/>
            <person name="Lukes J."/>
            <person name="Yurchenko V."/>
        </authorList>
    </citation>
    <scope>NUCLEOTIDE SEQUENCE [LARGE SCALE GENOMIC DNA]</scope>
    <source>
        <strain evidence="3 4">ATCC 30220</strain>
    </source>
</reference>
<organism evidence="3 4">
    <name type="scientific">Leptomonas seymouri</name>
    <dbReference type="NCBI Taxonomy" id="5684"/>
    <lineage>
        <taxon>Eukaryota</taxon>
        <taxon>Discoba</taxon>
        <taxon>Euglenozoa</taxon>
        <taxon>Kinetoplastea</taxon>
        <taxon>Metakinetoplastina</taxon>
        <taxon>Trypanosomatida</taxon>
        <taxon>Trypanosomatidae</taxon>
        <taxon>Leishmaniinae</taxon>
        <taxon>Leptomonas</taxon>
    </lineage>
</organism>
<dbReference type="PANTHER" id="PTHR31102:SF1">
    <property type="entry name" value="CATION_H+ EXCHANGER DOMAIN-CONTAINING PROTEIN"/>
    <property type="match status" value="1"/>
</dbReference>
<feature type="transmembrane region" description="Helical" evidence="2">
    <location>
        <begin position="474"/>
        <end position="501"/>
    </location>
</feature>
<feature type="transmembrane region" description="Helical" evidence="2">
    <location>
        <begin position="727"/>
        <end position="747"/>
    </location>
</feature>
<comment type="caution">
    <text evidence="3">The sequence shown here is derived from an EMBL/GenBank/DDBJ whole genome shotgun (WGS) entry which is preliminary data.</text>
</comment>
<dbReference type="OrthoDB" id="423807at2759"/>
<evidence type="ECO:0000313" key="3">
    <source>
        <dbReference type="EMBL" id="KPI88337.1"/>
    </source>
</evidence>
<dbReference type="Gene3D" id="1.20.1530.20">
    <property type="match status" value="1"/>
</dbReference>
<keyword evidence="2" id="KW-0472">Membrane</keyword>
<proteinExistence type="predicted"/>
<feature type="transmembrane region" description="Helical" evidence="2">
    <location>
        <begin position="701"/>
        <end position="721"/>
    </location>
</feature>
<feature type="transmembrane region" description="Helical" evidence="2">
    <location>
        <begin position="615"/>
        <end position="637"/>
    </location>
</feature>
<name>A0A0N0P7H5_LEPSE</name>
<dbReference type="PANTHER" id="PTHR31102">
    <property type="match status" value="1"/>
</dbReference>
<dbReference type="VEuPathDB" id="TriTrypDB:Lsey_0054_0140"/>
<feature type="region of interest" description="Disordered" evidence="1">
    <location>
        <begin position="37"/>
        <end position="57"/>
    </location>
</feature>
<gene>
    <name evidence="3" type="ORF">ABL78_2576</name>
</gene>
<dbReference type="EMBL" id="LJSK01000054">
    <property type="protein sequence ID" value="KPI88337.1"/>
    <property type="molecule type" value="Genomic_DNA"/>
</dbReference>
<keyword evidence="2" id="KW-0812">Transmembrane</keyword>
<feature type="transmembrane region" description="Helical" evidence="2">
    <location>
        <begin position="884"/>
        <end position="903"/>
    </location>
</feature>
<feature type="transmembrane region" description="Helical" evidence="2">
    <location>
        <begin position="431"/>
        <end position="454"/>
    </location>
</feature>
<protein>
    <submittedName>
        <fullName evidence="3">Uncharacterized protein</fullName>
    </submittedName>
</protein>
<evidence type="ECO:0000313" key="4">
    <source>
        <dbReference type="Proteomes" id="UP000038009"/>
    </source>
</evidence>
<keyword evidence="4" id="KW-1185">Reference proteome</keyword>
<feature type="transmembrane region" description="Helical" evidence="2">
    <location>
        <begin position="799"/>
        <end position="820"/>
    </location>
</feature>
<accession>A0A0N0P7H5</accession>
<dbReference type="GO" id="GO:0098662">
    <property type="term" value="P:inorganic cation transmembrane transport"/>
    <property type="evidence" value="ECO:0007669"/>
    <property type="project" value="TreeGrafter"/>
</dbReference>
<evidence type="ECO:0000256" key="1">
    <source>
        <dbReference type="SAM" id="MobiDB-lite"/>
    </source>
</evidence>
<feature type="compositionally biased region" description="Polar residues" evidence="1">
    <location>
        <begin position="300"/>
        <end position="317"/>
    </location>
</feature>
<dbReference type="Proteomes" id="UP000038009">
    <property type="component" value="Unassembled WGS sequence"/>
</dbReference>
<feature type="transmembrane region" description="Helical" evidence="2">
    <location>
        <begin position="768"/>
        <end position="787"/>
    </location>
</feature>
<feature type="transmembrane region" description="Helical" evidence="2">
    <location>
        <begin position="521"/>
        <end position="541"/>
    </location>
</feature>
<dbReference type="InterPro" id="IPR051843">
    <property type="entry name" value="CPA1_transporter"/>
</dbReference>
<sequence length="912" mass="100170">MSRGASRDLEQGVADAHRDAAAELVFGERNAQLPAAVSTTAAADSTATRGGNLKEGDAYRGTGNVHVTFGNFDETEGTPTRKCTASNLLSQASIGSFSLNSNGSFHRSVSGLERANTCSGNIPASTPLQLLYQSFANPISDEQAIENGVRETLRQKPMWRWKPTEGVTVPPVVVHDGDDEAQAMAALSSGDELRECVDPTAYYIFRNCVRAPREERPRPYLFTEITDSLSLATATQDAARPRHSVLHTSEPAARKPGATSAHEPVDTAQPRAQKDEPTSSSLQIRQLTAHEPAVEEEGNSDSGVTQKLPGSNPSTSPLAAEEMVPLDVANKINRTFLITGAFHAEPVSEADIRKEMLIVDTFNALPSEQRRREILEAFYVAHLQPYEHNASYTADDWDDMTETKVPRWFGVEFDTRRWCFFVTAFKRRVRVFLFSFLLRAFCLFLFWIIMFCLLPRNWFYPGGLYFDTISTIVFSGIVGTLAARVLTIPSIVGVMWAGILWNSIPYTARLTAGITMDMRQFISMFGLTIGLIRAGLSLSVIRFKQKFKHYITFSLLPMSMEMVVHGVCCKYIYNYPNYRWAFAEGFLLSSIAPSVVVPVILSFQRRGYGVRDGPSMMMLCSIAVDTAACVWGTEFLLSLEFHRMSTALSIILAPLQILVGIVGGIILGALVFVVTFYILFMEGERLPSVRNDRVLTLRHSVHVRYISICFMVLVSFTAVAIGKRFSVLGGSAIGVVTIAGTFNYLCVRGGTADHLRVKADMAQTLTTVWDYAAMPALFGLSGAAVDVHELFSRSFIGRAFALVLIGIGTRSLFAMLSPIITRLRLSWPEILFCGLGWIGKGSVQGSLGPLAQTYATAELAAAATPEARALAQARIDYGRKMKNTAVLGILVACPLCSIFLTRFTGRLLKPNT</sequence>
<feature type="transmembrane region" description="Helical" evidence="2">
    <location>
        <begin position="657"/>
        <end position="680"/>
    </location>
</feature>
<feature type="compositionally biased region" description="Low complexity" evidence="1">
    <location>
        <begin position="37"/>
        <end position="48"/>
    </location>
</feature>
<feature type="region of interest" description="Disordered" evidence="1">
    <location>
        <begin position="233"/>
        <end position="318"/>
    </location>
</feature>
<dbReference type="InterPro" id="IPR038770">
    <property type="entry name" value="Na+/solute_symporter_sf"/>
</dbReference>
<evidence type="ECO:0000256" key="2">
    <source>
        <dbReference type="SAM" id="Phobius"/>
    </source>
</evidence>
<keyword evidence="2" id="KW-1133">Transmembrane helix</keyword>
<feature type="transmembrane region" description="Helical" evidence="2">
    <location>
        <begin position="585"/>
        <end position="603"/>
    </location>
</feature>
<dbReference type="AlphaFoldDB" id="A0A0N0P7H5"/>